<dbReference type="InterPro" id="IPR036117">
    <property type="entry name" value="DhaL_dom_sf"/>
</dbReference>
<dbReference type="InterPro" id="IPR004007">
    <property type="entry name" value="DhaL_dom"/>
</dbReference>
<feature type="domain" description="DhaL" evidence="1">
    <location>
        <begin position="8"/>
        <end position="201"/>
    </location>
</feature>
<dbReference type="Pfam" id="PF13684">
    <property type="entry name" value="FakA-like_C"/>
    <property type="match status" value="1"/>
</dbReference>
<dbReference type="PANTHER" id="PTHR33434">
    <property type="entry name" value="DEGV DOMAIN-CONTAINING PROTEIN DR_1986-RELATED"/>
    <property type="match status" value="1"/>
</dbReference>
<dbReference type="Pfam" id="PF21645">
    <property type="entry name" value="FakA-like_M"/>
    <property type="match status" value="1"/>
</dbReference>
<dbReference type="PANTHER" id="PTHR33434:SF4">
    <property type="entry name" value="PHOSPHATASE PROTEIN"/>
    <property type="match status" value="1"/>
</dbReference>
<keyword evidence="2" id="KW-0418">Kinase</keyword>
<dbReference type="PROSITE" id="PS51480">
    <property type="entry name" value="DHAL"/>
    <property type="match status" value="1"/>
</dbReference>
<accession>A0A449B279</accession>
<dbReference type="Proteomes" id="UP000290985">
    <property type="component" value="Chromosome"/>
</dbReference>
<dbReference type="AlphaFoldDB" id="A0A449B279"/>
<name>A0A449B279_9BACT</name>
<keyword evidence="2" id="KW-0808">Transferase</keyword>
<dbReference type="SUPFAM" id="SSF101473">
    <property type="entry name" value="DhaL-like"/>
    <property type="match status" value="1"/>
</dbReference>
<dbReference type="SMART" id="SM01120">
    <property type="entry name" value="Dak2"/>
    <property type="match status" value="1"/>
</dbReference>
<dbReference type="InterPro" id="IPR048394">
    <property type="entry name" value="FakA-like_M"/>
</dbReference>
<dbReference type="InterPro" id="IPR050270">
    <property type="entry name" value="DegV_domain_contain"/>
</dbReference>
<dbReference type="KEGG" id="mcit:NCTC10181_00529"/>
<dbReference type="RefSeq" id="WP_129725480.1">
    <property type="nucleotide sequence ID" value="NZ_LR215036.1"/>
</dbReference>
<dbReference type="InterPro" id="IPR033470">
    <property type="entry name" value="FakA-like_C"/>
</dbReference>
<reference evidence="2 3" key="1">
    <citation type="submission" date="2019-01" db="EMBL/GenBank/DDBJ databases">
        <authorList>
            <consortium name="Pathogen Informatics"/>
        </authorList>
    </citation>
    <scope>NUCLEOTIDE SEQUENCE [LARGE SCALE GENOMIC DNA]</scope>
    <source>
        <strain evidence="2 3">NCTC10181</strain>
    </source>
</reference>
<keyword evidence="3" id="KW-1185">Reference proteome</keyword>
<sequence length="543" mass="59302">MSKNINGKELAQALLSGANALLNTKNQIDALNVFPVPDGDTGTNMAATIGGAVVNLMKVSTQNTAEVLAQVANDMLYEARGNSGVILSQIFKGFALGVFDKETLNTHDLTLAFKGAAARAYKAVYKPVEGTILSVIREVAENLSEKYSDSNEDIENLFADAVIFARKSCDNTPNSLKILKEVGVTDSGAEGLYKILWGINEYFLGKPVQKSDKSEDIANFISETETYDGEFGYCTEFLIELNDLESFDKEKFIKKLEKVATSLVVVQDDNLLKVHGHALRPGDMLNISQKQGEFIKIKSENMTLQANNSKAQSEEFAKAQEKNKRVKNAIISCNLGSGIIKIMKDNNCDHVIESGQSQNPSAQEIIQAIQHVNAENVFILPNNKNITLVAQQAAVATKNCNVIVIPTKTQLEGLTALLHYNPKNKVKDNVLNLKSAIKGVNSGEVTTAVRTAKINGIKIKEGDYLGIANGKIVSSTQSSINAAKQIMSRLINKKSEIVTIFYGVDSSYSDAEEVSNYISSKWDIEVEIFEGNQPNYHFLIGVD</sequence>
<organism evidence="2 3">
    <name type="scientific">Mycoplasmopsis citelli</name>
    <dbReference type="NCBI Taxonomy" id="171281"/>
    <lineage>
        <taxon>Bacteria</taxon>
        <taxon>Bacillati</taxon>
        <taxon>Mycoplasmatota</taxon>
        <taxon>Mycoplasmoidales</taxon>
        <taxon>Metamycoplasmataceae</taxon>
        <taxon>Mycoplasmopsis</taxon>
    </lineage>
</organism>
<dbReference type="GO" id="GO:0006071">
    <property type="term" value="P:glycerol metabolic process"/>
    <property type="evidence" value="ECO:0007669"/>
    <property type="project" value="InterPro"/>
</dbReference>
<proteinExistence type="predicted"/>
<dbReference type="InterPro" id="IPR019986">
    <property type="entry name" value="YloV-like"/>
</dbReference>
<dbReference type="Pfam" id="PF02734">
    <property type="entry name" value="Dak2"/>
    <property type="match status" value="1"/>
</dbReference>
<evidence type="ECO:0000313" key="3">
    <source>
        <dbReference type="Proteomes" id="UP000290985"/>
    </source>
</evidence>
<dbReference type="EMBL" id="LR215036">
    <property type="protein sequence ID" value="VEU74671.1"/>
    <property type="molecule type" value="Genomic_DNA"/>
</dbReference>
<dbReference type="NCBIfam" id="TIGR03599">
    <property type="entry name" value="YloV"/>
    <property type="match status" value="1"/>
</dbReference>
<dbReference type="Gene3D" id="1.25.40.340">
    <property type="match status" value="1"/>
</dbReference>
<protein>
    <submittedName>
        <fullName evidence="2">Dihydroxyacetone (Glycerone) kinase, DhaK2 subunit</fullName>
        <ecNumber evidence="2">2.7.1.-</ecNumber>
    </submittedName>
</protein>
<dbReference type="GO" id="GO:0004371">
    <property type="term" value="F:glycerone kinase activity"/>
    <property type="evidence" value="ECO:0007669"/>
    <property type="project" value="InterPro"/>
</dbReference>
<dbReference type="OrthoDB" id="9760324at2"/>
<evidence type="ECO:0000259" key="1">
    <source>
        <dbReference type="PROSITE" id="PS51480"/>
    </source>
</evidence>
<evidence type="ECO:0000313" key="2">
    <source>
        <dbReference type="EMBL" id="VEU74671.1"/>
    </source>
</evidence>
<gene>
    <name evidence="2" type="primary">dhaK2_1</name>
    <name evidence="2" type="ORF">NCTC10181_00529</name>
</gene>
<dbReference type="EC" id="2.7.1.-" evidence="2"/>
<dbReference type="SMART" id="SM01121">
    <property type="entry name" value="Dak1_2"/>
    <property type="match status" value="1"/>
</dbReference>